<keyword evidence="1" id="KW-0732">Signal</keyword>
<keyword evidence="3" id="KW-1185">Reference proteome</keyword>
<organism evidence="2 3">
    <name type="scientific">Massilia agri</name>
    <dbReference type="NCBI Taxonomy" id="1886785"/>
    <lineage>
        <taxon>Bacteria</taxon>
        <taxon>Pseudomonadati</taxon>
        <taxon>Pseudomonadota</taxon>
        <taxon>Betaproteobacteria</taxon>
        <taxon>Burkholderiales</taxon>
        <taxon>Oxalobacteraceae</taxon>
        <taxon>Telluria group</taxon>
        <taxon>Massilia</taxon>
    </lineage>
</organism>
<dbReference type="EMBL" id="JANUHA010000008">
    <property type="protein sequence ID" value="MCS0597224.1"/>
    <property type="molecule type" value="Genomic_DNA"/>
</dbReference>
<dbReference type="RefSeq" id="WP_258828254.1">
    <property type="nucleotide sequence ID" value="NZ_JANUHA010000008.1"/>
</dbReference>
<sequence length="178" mass="20049">MSLRRFRFNLKALLAAALLCVSAAAGAHRFHMGITEVAFNPRTGSTEIVHTYMAHDIEALLMNMYQRQFDLTDPEDQEVLRKYVEERFALKGTDNKRLPVRWVGMTADSQSVTIYQELENAPLSKTVSIRHGVLADFLPDQVNTVNLNDAGKIRSLTFTMNAPEQPTAQAVQQQQQAQ</sequence>
<protein>
    <submittedName>
        <fullName evidence="2">Uncharacterized protein</fullName>
    </submittedName>
</protein>
<reference evidence="2 3" key="1">
    <citation type="submission" date="2022-08" db="EMBL/GenBank/DDBJ databases">
        <title>Reclassification of Massilia species as members of the genera Telluria, Duganella, Pseudoduganella, Mokoshia gen. nov. and Zemynaea gen. nov. using orthogonal and non-orthogonal genome-based approaches.</title>
        <authorList>
            <person name="Bowman J.P."/>
        </authorList>
    </citation>
    <scope>NUCLEOTIDE SEQUENCE [LARGE SCALE GENOMIC DNA]</scope>
    <source>
        <strain evidence="2 3">JCM 31661</strain>
    </source>
</reference>
<dbReference type="Proteomes" id="UP001206572">
    <property type="component" value="Unassembled WGS sequence"/>
</dbReference>
<dbReference type="Pfam" id="PF20420">
    <property type="entry name" value="DUF6702"/>
    <property type="match status" value="1"/>
</dbReference>
<proteinExistence type="predicted"/>
<name>A0ABT2ALU5_9BURK</name>
<comment type="caution">
    <text evidence="2">The sequence shown here is derived from an EMBL/GenBank/DDBJ whole genome shotgun (WGS) entry which is preliminary data.</text>
</comment>
<gene>
    <name evidence="2" type="ORF">NX780_12795</name>
</gene>
<dbReference type="InterPro" id="IPR046525">
    <property type="entry name" value="DUF6702"/>
</dbReference>
<feature type="chain" id="PRO_5047332819" evidence="1">
    <location>
        <begin position="28"/>
        <end position="178"/>
    </location>
</feature>
<evidence type="ECO:0000256" key="1">
    <source>
        <dbReference type="SAM" id="SignalP"/>
    </source>
</evidence>
<evidence type="ECO:0000313" key="2">
    <source>
        <dbReference type="EMBL" id="MCS0597224.1"/>
    </source>
</evidence>
<evidence type="ECO:0000313" key="3">
    <source>
        <dbReference type="Proteomes" id="UP001206572"/>
    </source>
</evidence>
<feature type="signal peptide" evidence="1">
    <location>
        <begin position="1"/>
        <end position="27"/>
    </location>
</feature>
<accession>A0ABT2ALU5</accession>